<dbReference type="PROSITE" id="PS50097">
    <property type="entry name" value="BTB"/>
    <property type="match status" value="1"/>
</dbReference>
<dbReference type="PANTHER" id="PTHR45632:SF3">
    <property type="entry name" value="KELCH-LIKE PROTEIN 32"/>
    <property type="match status" value="1"/>
</dbReference>
<evidence type="ECO:0000256" key="1">
    <source>
        <dbReference type="ARBA" id="ARBA00022441"/>
    </source>
</evidence>
<dbReference type="Proteomes" id="UP001217089">
    <property type="component" value="Unassembled WGS sequence"/>
</dbReference>
<keyword evidence="5" id="KW-1185">Reference proteome</keyword>
<reference evidence="4 5" key="1">
    <citation type="submission" date="2022-12" db="EMBL/GenBank/DDBJ databases">
        <title>Chromosome-level genome of Tegillarca granosa.</title>
        <authorList>
            <person name="Kim J."/>
        </authorList>
    </citation>
    <scope>NUCLEOTIDE SEQUENCE [LARGE SCALE GENOMIC DNA]</scope>
    <source>
        <strain evidence="4">Teg-2019</strain>
        <tissue evidence="4">Adductor muscle</tissue>
    </source>
</reference>
<keyword evidence="2" id="KW-0677">Repeat</keyword>
<sequence length="163" mass="18194">MPPSPRKLQKTSIEEEMTPVTAMTLTSTNHSSKVMKGLQELRHYDVLCDYCLKAENITINVHRAVLAACSDYFRVMLTNDMKESRESSVELKGVSACGLRIVIDFAYTGVLELNTENVEDVLSAATHLQISDAVDLVDQFQFDGKGTLCSRLNEEHTPAIIVW</sequence>
<gene>
    <name evidence="4" type="ORF">KUTeg_019833</name>
</gene>
<dbReference type="SMART" id="SM00225">
    <property type="entry name" value="BTB"/>
    <property type="match status" value="1"/>
</dbReference>
<organism evidence="4 5">
    <name type="scientific">Tegillarca granosa</name>
    <name type="common">Malaysian cockle</name>
    <name type="synonym">Anadara granosa</name>
    <dbReference type="NCBI Taxonomy" id="220873"/>
    <lineage>
        <taxon>Eukaryota</taxon>
        <taxon>Metazoa</taxon>
        <taxon>Spiralia</taxon>
        <taxon>Lophotrochozoa</taxon>
        <taxon>Mollusca</taxon>
        <taxon>Bivalvia</taxon>
        <taxon>Autobranchia</taxon>
        <taxon>Pteriomorphia</taxon>
        <taxon>Arcoida</taxon>
        <taxon>Arcoidea</taxon>
        <taxon>Arcidae</taxon>
        <taxon>Tegillarca</taxon>
    </lineage>
</organism>
<dbReference type="InterPro" id="IPR000210">
    <property type="entry name" value="BTB/POZ_dom"/>
</dbReference>
<name>A0ABQ9EHN9_TEGGR</name>
<dbReference type="Pfam" id="PF00651">
    <property type="entry name" value="BTB"/>
    <property type="match status" value="1"/>
</dbReference>
<dbReference type="InterPro" id="IPR011333">
    <property type="entry name" value="SKP1/BTB/POZ_sf"/>
</dbReference>
<evidence type="ECO:0000313" key="4">
    <source>
        <dbReference type="EMBL" id="KAJ8303437.1"/>
    </source>
</evidence>
<keyword evidence="1" id="KW-0880">Kelch repeat</keyword>
<dbReference type="SUPFAM" id="SSF54695">
    <property type="entry name" value="POZ domain"/>
    <property type="match status" value="1"/>
</dbReference>
<dbReference type="Gene3D" id="3.30.710.10">
    <property type="entry name" value="Potassium Channel Kv1.1, Chain A"/>
    <property type="match status" value="1"/>
</dbReference>
<dbReference type="PANTHER" id="PTHR45632">
    <property type="entry name" value="LD33804P"/>
    <property type="match status" value="1"/>
</dbReference>
<feature type="domain" description="BTB" evidence="3">
    <location>
        <begin position="48"/>
        <end position="115"/>
    </location>
</feature>
<dbReference type="EMBL" id="JARBDR010000917">
    <property type="protein sequence ID" value="KAJ8303437.1"/>
    <property type="molecule type" value="Genomic_DNA"/>
</dbReference>
<proteinExistence type="predicted"/>
<evidence type="ECO:0000313" key="5">
    <source>
        <dbReference type="Proteomes" id="UP001217089"/>
    </source>
</evidence>
<evidence type="ECO:0000256" key="2">
    <source>
        <dbReference type="ARBA" id="ARBA00022737"/>
    </source>
</evidence>
<evidence type="ECO:0000259" key="3">
    <source>
        <dbReference type="PROSITE" id="PS50097"/>
    </source>
</evidence>
<comment type="caution">
    <text evidence="4">The sequence shown here is derived from an EMBL/GenBank/DDBJ whole genome shotgun (WGS) entry which is preliminary data.</text>
</comment>
<accession>A0ABQ9EHN9</accession>
<protein>
    <recommendedName>
        <fullName evidence="3">BTB domain-containing protein</fullName>
    </recommendedName>
</protein>